<keyword evidence="3" id="KW-1185">Reference proteome</keyword>
<accession>A0A4Z2H879</accession>
<reference evidence="2 3" key="1">
    <citation type="submission" date="2019-03" db="EMBL/GenBank/DDBJ databases">
        <title>First draft genome of Liparis tanakae, snailfish: a comprehensive survey of snailfish specific genes.</title>
        <authorList>
            <person name="Kim W."/>
            <person name="Song I."/>
            <person name="Jeong J.-H."/>
            <person name="Kim D."/>
            <person name="Kim S."/>
            <person name="Ryu S."/>
            <person name="Song J.Y."/>
            <person name="Lee S.K."/>
        </authorList>
    </citation>
    <scope>NUCLEOTIDE SEQUENCE [LARGE SCALE GENOMIC DNA]</scope>
    <source>
        <tissue evidence="2">Muscle</tissue>
    </source>
</reference>
<organism evidence="2 3">
    <name type="scientific">Liparis tanakae</name>
    <name type="common">Tanaka's snailfish</name>
    <dbReference type="NCBI Taxonomy" id="230148"/>
    <lineage>
        <taxon>Eukaryota</taxon>
        <taxon>Metazoa</taxon>
        <taxon>Chordata</taxon>
        <taxon>Craniata</taxon>
        <taxon>Vertebrata</taxon>
        <taxon>Euteleostomi</taxon>
        <taxon>Actinopterygii</taxon>
        <taxon>Neopterygii</taxon>
        <taxon>Teleostei</taxon>
        <taxon>Neoteleostei</taxon>
        <taxon>Acanthomorphata</taxon>
        <taxon>Eupercaria</taxon>
        <taxon>Perciformes</taxon>
        <taxon>Cottioidei</taxon>
        <taxon>Cottales</taxon>
        <taxon>Liparidae</taxon>
        <taxon>Liparis</taxon>
    </lineage>
</organism>
<evidence type="ECO:0000256" key="1">
    <source>
        <dbReference type="SAM" id="MobiDB-lite"/>
    </source>
</evidence>
<sequence length="210" mass="23050">MCCATFSAESGVAGPEAEGKLVKAPCTHAALNKAAPTRRDGNSPGRLMVWSPRKRRLAMLRRYQALGKARISLSRLMSYLKDAEPIFSSPTVPCADKSAELSVVLRKYSDGFVLMTVSRSPALPNKAFNEGGASGTPDAGQADLHELQGWKTKREKSDMQAVKLRPEELLGGPVRSDWLLLWRLRPRGLPSNGDAGRRKRRAGKHTEEVR</sequence>
<dbReference type="EMBL" id="SRLO01000324">
    <property type="protein sequence ID" value="TNN60962.1"/>
    <property type="molecule type" value="Genomic_DNA"/>
</dbReference>
<dbReference type="AlphaFoldDB" id="A0A4Z2H879"/>
<proteinExistence type="predicted"/>
<comment type="caution">
    <text evidence="2">The sequence shown here is derived from an EMBL/GenBank/DDBJ whole genome shotgun (WGS) entry which is preliminary data.</text>
</comment>
<name>A0A4Z2H879_9TELE</name>
<dbReference type="Proteomes" id="UP000314294">
    <property type="component" value="Unassembled WGS sequence"/>
</dbReference>
<gene>
    <name evidence="2" type="ORF">EYF80_028842</name>
</gene>
<evidence type="ECO:0000313" key="2">
    <source>
        <dbReference type="EMBL" id="TNN60962.1"/>
    </source>
</evidence>
<feature type="region of interest" description="Disordered" evidence="1">
    <location>
        <begin position="186"/>
        <end position="210"/>
    </location>
</feature>
<protein>
    <submittedName>
        <fullName evidence="2">Uncharacterized protein</fullName>
    </submittedName>
</protein>
<evidence type="ECO:0000313" key="3">
    <source>
        <dbReference type="Proteomes" id="UP000314294"/>
    </source>
</evidence>